<feature type="domain" description="FecR protein" evidence="1">
    <location>
        <begin position="113"/>
        <end position="208"/>
    </location>
</feature>
<dbReference type="Gene3D" id="3.55.50.30">
    <property type="match status" value="1"/>
</dbReference>
<name>A0ABV4HIR3_9SPHI</name>
<reference evidence="2 3" key="1">
    <citation type="submission" date="2024-06" db="EMBL/GenBank/DDBJ databases">
        <title>Soil Sphingobacterium thalpophilum.</title>
        <authorList>
            <person name="Yang J."/>
            <person name="Li J."/>
        </authorList>
    </citation>
    <scope>NUCLEOTIDE SEQUENCE [LARGE SCALE GENOMIC DNA]</scope>
    <source>
        <strain evidence="2 3">22g91tb</strain>
    </source>
</reference>
<dbReference type="RefSeq" id="WP_370483008.1">
    <property type="nucleotide sequence ID" value="NZ_JBEOQA010000002.1"/>
</dbReference>
<dbReference type="PIRSF" id="PIRSF018266">
    <property type="entry name" value="FecR"/>
    <property type="match status" value="1"/>
</dbReference>
<gene>
    <name evidence="2" type="ORF">ABTW24_22395</name>
</gene>
<dbReference type="Gene3D" id="2.60.120.1440">
    <property type="match status" value="1"/>
</dbReference>
<comment type="caution">
    <text evidence="2">The sequence shown here is derived from an EMBL/GenBank/DDBJ whole genome shotgun (WGS) entry which is preliminary data.</text>
</comment>
<protein>
    <submittedName>
        <fullName evidence="2">FecR domain-containing protein</fullName>
    </submittedName>
</protein>
<evidence type="ECO:0000313" key="3">
    <source>
        <dbReference type="Proteomes" id="UP001566204"/>
    </source>
</evidence>
<keyword evidence="3" id="KW-1185">Reference proteome</keyword>
<sequence length="321" mass="36642">MKRRVFEFLIYRYQQHTATRAERDLVDRWYDALDREDLPTGHLDESQLWDRIQSRIATPSFPRTISISNGIRWTAAVAASLLICAGILFWSKDAIFGQNEQQVLVKPSYRIFETGVGQRKRVLLADGSNVILNARTQLKVDTLSFGRKDRVVELLAGEAFFEVRKDAAKTFIVKTQELQTTVLGTSFTVKNYAELDEISVSVFTGQVKVAGSSNLLGVLKRGQEIHYSKNSHQNKQHSFDLTTRNSWTEGRTYLRQSDFAELALAVKNSYGIELEAANGRVARQLYTMPISRQLSWPATLESIRQIHHNRSRKEGNKVIIY</sequence>
<proteinExistence type="predicted"/>
<dbReference type="Pfam" id="PF04773">
    <property type="entry name" value="FecR"/>
    <property type="match status" value="1"/>
</dbReference>
<evidence type="ECO:0000313" key="2">
    <source>
        <dbReference type="EMBL" id="MEZ0454358.1"/>
    </source>
</evidence>
<organism evidence="2 3">
    <name type="scientific">Sphingobacterium thalpophilum</name>
    <dbReference type="NCBI Taxonomy" id="259"/>
    <lineage>
        <taxon>Bacteria</taxon>
        <taxon>Pseudomonadati</taxon>
        <taxon>Bacteroidota</taxon>
        <taxon>Sphingobacteriia</taxon>
        <taxon>Sphingobacteriales</taxon>
        <taxon>Sphingobacteriaceae</taxon>
        <taxon>Sphingobacterium</taxon>
    </lineage>
</organism>
<evidence type="ECO:0000259" key="1">
    <source>
        <dbReference type="Pfam" id="PF04773"/>
    </source>
</evidence>
<dbReference type="Proteomes" id="UP001566204">
    <property type="component" value="Unassembled WGS sequence"/>
</dbReference>
<dbReference type="PANTHER" id="PTHR30273:SF2">
    <property type="entry name" value="PROTEIN FECR"/>
    <property type="match status" value="1"/>
</dbReference>
<accession>A0ABV4HIR3</accession>
<dbReference type="InterPro" id="IPR012373">
    <property type="entry name" value="Ferrdict_sens_TM"/>
</dbReference>
<dbReference type="EMBL" id="JBEOQB010000007">
    <property type="protein sequence ID" value="MEZ0454358.1"/>
    <property type="molecule type" value="Genomic_DNA"/>
</dbReference>
<dbReference type="InterPro" id="IPR006860">
    <property type="entry name" value="FecR"/>
</dbReference>
<dbReference type="PANTHER" id="PTHR30273">
    <property type="entry name" value="PERIPLASMIC SIGNAL SENSOR AND SIGMA FACTOR ACTIVATOR FECR-RELATED"/>
    <property type="match status" value="1"/>
</dbReference>